<dbReference type="EMBL" id="JADXDR010000180">
    <property type="protein sequence ID" value="KAI7836626.1"/>
    <property type="molecule type" value="Genomic_DNA"/>
</dbReference>
<comment type="similarity">
    <text evidence="1">Belongs to the PstS family.</text>
</comment>
<reference evidence="4" key="1">
    <citation type="submission" date="2020-11" db="EMBL/GenBank/DDBJ databases">
        <title>Chlorella ohadii genome sequencing and assembly.</title>
        <authorList>
            <person name="Murik O."/>
            <person name="Treves H."/>
            <person name="Kedem I."/>
            <person name="Shotland Y."/>
            <person name="Kaplan A."/>
        </authorList>
    </citation>
    <scope>NUCLEOTIDE SEQUENCE</scope>
    <source>
        <strain evidence="4">1</strain>
    </source>
</reference>
<organism evidence="4 5">
    <name type="scientific">Chlorella ohadii</name>
    <dbReference type="NCBI Taxonomy" id="2649997"/>
    <lineage>
        <taxon>Eukaryota</taxon>
        <taxon>Viridiplantae</taxon>
        <taxon>Chlorophyta</taxon>
        <taxon>core chlorophytes</taxon>
        <taxon>Trebouxiophyceae</taxon>
        <taxon>Chlorellales</taxon>
        <taxon>Chlorellaceae</taxon>
        <taxon>Chlorella clade</taxon>
        <taxon>Chlorella</taxon>
    </lineage>
</organism>
<dbReference type="Gene3D" id="3.40.190.10">
    <property type="entry name" value="Periplasmic binding protein-like II"/>
    <property type="match status" value="2"/>
</dbReference>
<evidence type="ECO:0000313" key="4">
    <source>
        <dbReference type="EMBL" id="KAI7836626.1"/>
    </source>
</evidence>
<evidence type="ECO:0000313" key="5">
    <source>
        <dbReference type="Proteomes" id="UP001205105"/>
    </source>
</evidence>
<proteinExistence type="inferred from homology"/>
<feature type="region of interest" description="Disordered" evidence="2">
    <location>
        <begin position="1"/>
        <end position="22"/>
    </location>
</feature>
<dbReference type="PANTHER" id="PTHR42996:SF1">
    <property type="entry name" value="PHOSPHATE-BINDING PROTEIN PSTS"/>
    <property type="match status" value="1"/>
</dbReference>
<name>A0AAD5DI55_9CHLO</name>
<dbReference type="InterPro" id="IPR024370">
    <property type="entry name" value="PBP_domain"/>
</dbReference>
<dbReference type="AlphaFoldDB" id="A0AAD5DI55"/>
<evidence type="ECO:0000256" key="2">
    <source>
        <dbReference type="SAM" id="MobiDB-lite"/>
    </source>
</evidence>
<keyword evidence="5" id="KW-1185">Reference proteome</keyword>
<protein>
    <recommendedName>
        <fullName evidence="3">PBP domain-containing protein</fullName>
    </recommendedName>
</protein>
<evidence type="ECO:0000256" key="1">
    <source>
        <dbReference type="ARBA" id="ARBA00008725"/>
    </source>
</evidence>
<feature type="domain" description="PBP" evidence="3">
    <location>
        <begin position="44"/>
        <end position="269"/>
    </location>
</feature>
<dbReference type="InterPro" id="IPR050962">
    <property type="entry name" value="Phosphate-bind_PstS"/>
</dbReference>
<gene>
    <name evidence="4" type="ORF">COHA_009511</name>
</gene>
<dbReference type="PANTHER" id="PTHR42996">
    <property type="entry name" value="PHOSPHATE-BINDING PROTEIN PSTS"/>
    <property type="match status" value="1"/>
</dbReference>
<dbReference type="Proteomes" id="UP001205105">
    <property type="component" value="Unassembled WGS sequence"/>
</dbReference>
<sequence length="385" mass="39796">MEELSSVAGQATETAGQPPAELNTTITRTHSMQVAGYMVAASNGQVADIAAAITAFDAEDLQSGYTTPITQFPYGWAPSEVFYNVPALGDTQLNLSACAVAGILVGDIDKWNDPVLKRLNPEADLPDLDITLVYLNLSMPITLTLTQYLTDNCKAWKYGVLDNLGEVVADVTNLMPSTDVEYNWRAVNATEGAVCIGASMPVGKYVAQYPAAMQYAALEVADGEFVEPTGELNATAVAELVKLAPAAGDASAGWSAFNSISSPGRYPVCYWGFATLASDLTAEGARGLYIRDVAGHLLTPEGQELVGTDSDEYPLPKPLMPAALDAWASIKTAASDVVTGIPVPVVAESAAPAPTPAPAPGSGAAGMAAGAPLLAAALAAVLMLA</sequence>
<comment type="caution">
    <text evidence="4">The sequence shown here is derived from an EMBL/GenBank/DDBJ whole genome shotgun (WGS) entry which is preliminary data.</text>
</comment>
<evidence type="ECO:0000259" key="3">
    <source>
        <dbReference type="Pfam" id="PF12849"/>
    </source>
</evidence>
<dbReference type="Pfam" id="PF12849">
    <property type="entry name" value="PBP_like_2"/>
    <property type="match status" value="1"/>
</dbReference>
<dbReference type="SUPFAM" id="SSF53850">
    <property type="entry name" value="Periplasmic binding protein-like II"/>
    <property type="match status" value="1"/>
</dbReference>
<accession>A0AAD5DI55</accession>